<dbReference type="PANTHER" id="PTHR34322:SF2">
    <property type="entry name" value="TRANSPOSASE IS200-LIKE DOMAIN-CONTAINING PROTEIN"/>
    <property type="match status" value="1"/>
</dbReference>
<evidence type="ECO:0000313" key="2">
    <source>
        <dbReference type="EMBL" id="OHA82013.1"/>
    </source>
</evidence>
<dbReference type="Pfam" id="PF01797">
    <property type="entry name" value="Y1_Tnp"/>
    <property type="match status" value="1"/>
</dbReference>
<comment type="caution">
    <text evidence="2">The sequence shown here is derived from an EMBL/GenBank/DDBJ whole genome shotgun (WGS) entry which is preliminary data.</text>
</comment>
<protein>
    <recommendedName>
        <fullName evidence="1">Transposase IS200-like domain-containing protein</fullName>
    </recommendedName>
</protein>
<name>A0A1G2SAB9_9BACT</name>
<dbReference type="GO" id="GO:0006313">
    <property type="term" value="P:DNA transposition"/>
    <property type="evidence" value="ECO:0007669"/>
    <property type="project" value="InterPro"/>
</dbReference>
<dbReference type="InterPro" id="IPR036515">
    <property type="entry name" value="Transposase_17_sf"/>
</dbReference>
<evidence type="ECO:0000313" key="3">
    <source>
        <dbReference type="Proteomes" id="UP000179118"/>
    </source>
</evidence>
<dbReference type="Gene3D" id="3.30.70.1290">
    <property type="entry name" value="Transposase IS200-like"/>
    <property type="match status" value="1"/>
</dbReference>
<proteinExistence type="predicted"/>
<reference evidence="2 3" key="1">
    <citation type="journal article" date="2016" name="Nat. Commun.">
        <title>Thousands of microbial genomes shed light on interconnected biogeochemical processes in an aquifer system.</title>
        <authorList>
            <person name="Anantharaman K."/>
            <person name="Brown C.T."/>
            <person name="Hug L.A."/>
            <person name="Sharon I."/>
            <person name="Castelle C.J."/>
            <person name="Probst A.J."/>
            <person name="Thomas B.C."/>
            <person name="Singh A."/>
            <person name="Wilkins M.J."/>
            <person name="Karaoz U."/>
            <person name="Brodie E.L."/>
            <person name="Williams K.H."/>
            <person name="Hubbard S.S."/>
            <person name="Banfield J.F."/>
        </authorList>
    </citation>
    <scope>NUCLEOTIDE SEQUENCE [LARGE SCALE GENOMIC DNA]</scope>
</reference>
<dbReference type="SMART" id="SM01321">
    <property type="entry name" value="Y1_Tnp"/>
    <property type="match status" value="1"/>
</dbReference>
<evidence type="ECO:0000259" key="1">
    <source>
        <dbReference type="SMART" id="SM01321"/>
    </source>
</evidence>
<sequence>MRNISFANGEFYHVYNRGTDKRVVFSDKSDMDRFVQSMEEFNSVEPIGSIFENSFIKKHQLGNPTSKSRDGKDKEKRLVNFVAFCINPNHYHFILEQLVDDGISMFMKRLGGGYTKYFNEKHKRSGVLFQGKYKAIHIDSNEYLLHSSAYVNLNDRVHQLGNPTSKQVKSRSSWGEYIGESKSNFCDKSIVLGQYKNMGEYKKFAQSSLEDILKRRAANSDNTDIFAEEL</sequence>
<dbReference type="GO" id="GO:0004803">
    <property type="term" value="F:transposase activity"/>
    <property type="evidence" value="ECO:0007669"/>
    <property type="project" value="InterPro"/>
</dbReference>
<dbReference type="EMBL" id="MHUT01000001">
    <property type="protein sequence ID" value="OHA82013.1"/>
    <property type="molecule type" value="Genomic_DNA"/>
</dbReference>
<dbReference type="SUPFAM" id="SSF143422">
    <property type="entry name" value="Transposase IS200-like"/>
    <property type="match status" value="1"/>
</dbReference>
<feature type="domain" description="Transposase IS200-like" evidence="1">
    <location>
        <begin position="7"/>
        <end position="154"/>
    </location>
</feature>
<accession>A0A1G2SAB9</accession>
<dbReference type="Proteomes" id="UP000179118">
    <property type="component" value="Unassembled WGS sequence"/>
</dbReference>
<organism evidence="2 3">
    <name type="scientific">Candidatus Yonathbacteria bacterium RIFCSPHIGHO2_02_FULL_44_14</name>
    <dbReference type="NCBI Taxonomy" id="1802724"/>
    <lineage>
        <taxon>Bacteria</taxon>
        <taxon>Candidatus Yonathiibacteriota</taxon>
    </lineage>
</organism>
<dbReference type="InterPro" id="IPR002686">
    <property type="entry name" value="Transposase_17"/>
</dbReference>
<dbReference type="GO" id="GO:0003677">
    <property type="term" value="F:DNA binding"/>
    <property type="evidence" value="ECO:0007669"/>
    <property type="project" value="InterPro"/>
</dbReference>
<dbReference type="PANTHER" id="PTHR34322">
    <property type="entry name" value="TRANSPOSASE, Y1_TNP DOMAIN-CONTAINING"/>
    <property type="match status" value="1"/>
</dbReference>
<gene>
    <name evidence="2" type="ORF">A3D51_00055</name>
</gene>
<dbReference type="AlphaFoldDB" id="A0A1G2SAB9"/>